<accession>A0A1G8E6Q4</accession>
<organism evidence="2 3">
    <name type="scientific">Chitinophaga filiformis</name>
    <name type="common">Myxococcus filiformis</name>
    <name type="synonym">Flexibacter filiformis</name>
    <dbReference type="NCBI Taxonomy" id="104663"/>
    <lineage>
        <taxon>Bacteria</taxon>
        <taxon>Pseudomonadati</taxon>
        <taxon>Bacteroidota</taxon>
        <taxon>Chitinophagia</taxon>
        <taxon>Chitinophagales</taxon>
        <taxon>Chitinophagaceae</taxon>
        <taxon>Chitinophaga</taxon>
    </lineage>
</organism>
<dbReference type="Proteomes" id="UP000199045">
    <property type="component" value="Unassembled WGS sequence"/>
</dbReference>
<evidence type="ECO:0000256" key="1">
    <source>
        <dbReference type="SAM" id="Phobius"/>
    </source>
</evidence>
<protein>
    <recommendedName>
        <fullName evidence="4">DUF445 domain-containing protein</fullName>
    </recommendedName>
</protein>
<name>A0A1G8E6Q4_CHIFI</name>
<evidence type="ECO:0000313" key="2">
    <source>
        <dbReference type="EMBL" id="SDH65554.1"/>
    </source>
</evidence>
<dbReference type="RefSeq" id="WP_089839004.1">
    <property type="nucleotide sequence ID" value="NZ_FNBN01000017.1"/>
</dbReference>
<dbReference type="EMBL" id="FNBN01000017">
    <property type="protein sequence ID" value="SDH65554.1"/>
    <property type="molecule type" value="Genomic_DNA"/>
</dbReference>
<dbReference type="OrthoDB" id="9787430at2"/>
<dbReference type="PANTHER" id="PTHR35791:SF1">
    <property type="entry name" value="UPF0754 MEMBRANE PROTEIN YHEB"/>
    <property type="match status" value="1"/>
</dbReference>
<sequence length="186" mass="21136">MSLYIIPFLGALTGWLTNKITILFALRAFSKRQQHLADQTGEFVATQLFSFDDVRQQLADPEKIKSMIPVVEAHMDTFLREKLPEAMPVFKMFIGDSTIQQVKKVLVTELDNMFPEIIDQYLQRAQKELDVRAIVSKKISSLSANQLKKLLTVSLRRELRIAELGGAVVGFIIGLLQLWIALHHSN</sequence>
<keyword evidence="1" id="KW-0812">Transmembrane</keyword>
<keyword evidence="1" id="KW-1133">Transmembrane helix</keyword>
<proteinExistence type="predicted"/>
<feature type="transmembrane region" description="Helical" evidence="1">
    <location>
        <begin position="164"/>
        <end position="182"/>
    </location>
</feature>
<dbReference type="STRING" id="104663.SAMN04488121_11711"/>
<gene>
    <name evidence="2" type="ORF">SAMN04488121_11711</name>
</gene>
<dbReference type="PANTHER" id="PTHR35791">
    <property type="entry name" value="UPF0754 MEMBRANE PROTEIN YHEB"/>
    <property type="match status" value="1"/>
</dbReference>
<evidence type="ECO:0008006" key="4">
    <source>
        <dbReference type="Google" id="ProtNLM"/>
    </source>
</evidence>
<keyword evidence="1" id="KW-0472">Membrane</keyword>
<reference evidence="3" key="1">
    <citation type="submission" date="2016-10" db="EMBL/GenBank/DDBJ databases">
        <authorList>
            <person name="Varghese N."/>
            <person name="Submissions S."/>
        </authorList>
    </citation>
    <scope>NUCLEOTIDE SEQUENCE [LARGE SCALE GENOMIC DNA]</scope>
    <source>
        <strain evidence="3">DSM 527</strain>
    </source>
</reference>
<evidence type="ECO:0000313" key="3">
    <source>
        <dbReference type="Proteomes" id="UP000199045"/>
    </source>
</evidence>
<dbReference type="AlphaFoldDB" id="A0A1G8E6Q4"/>
<feature type="transmembrane region" description="Helical" evidence="1">
    <location>
        <begin position="6"/>
        <end position="26"/>
    </location>
</feature>